<name>A0A1L5PNW8_PSEPU</name>
<evidence type="ECO:0000259" key="1">
    <source>
        <dbReference type="Pfam" id="PF09369"/>
    </source>
</evidence>
<dbReference type="RefSeq" id="WP_075044747.1">
    <property type="nucleotide sequence ID" value="NZ_CP018743.1"/>
</dbReference>
<dbReference type="Pfam" id="PF09369">
    <property type="entry name" value="MZB"/>
    <property type="match status" value="1"/>
</dbReference>
<dbReference type="AlphaFoldDB" id="A0A1L5PNW8"/>
<dbReference type="NCBIfam" id="NF038324">
    <property type="entry name" value="DrmB_fam"/>
    <property type="match status" value="1"/>
</dbReference>
<dbReference type="Proteomes" id="UP000185146">
    <property type="component" value="Chromosome"/>
</dbReference>
<accession>A0A1L5PNW8</accession>
<evidence type="ECO:0000313" key="2">
    <source>
        <dbReference type="EMBL" id="APO81851.1"/>
    </source>
</evidence>
<dbReference type="InterPro" id="IPR047721">
    <property type="entry name" value="DrmB"/>
</dbReference>
<evidence type="ECO:0000313" key="3">
    <source>
        <dbReference type="Proteomes" id="UP000185146"/>
    </source>
</evidence>
<dbReference type="EMBL" id="CP018743">
    <property type="protein sequence ID" value="APO81851.1"/>
    <property type="molecule type" value="Genomic_DNA"/>
</dbReference>
<proteinExistence type="predicted"/>
<reference evidence="2 3" key="1">
    <citation type="submission" date="2016-12" db="EMBL/GenBank/DDBJ databases">
        <title>Draft Genome Sequence of Mercury Resistant Pseudomonas DRA525.</title>
        <authorList>
            <person name="Drace K.M."/>
        </authorList>
    </citation>
    <scope>NUCLEOTIDE SEQUENCE [LARGE SCALE GENOMIC DNA]</scope>
    <source>
        <strain evidence="2 3">DRA525</strain>
    </source>
</reference>
<protein>
    <recommendedName>
        <fullName evidence="1">MrfA-like Zn-binding domain-containing protein</fullName>
    </recommendedName>
</protein>
<gene>
    <name evidence="2" type="ORF">BL240_10530</name>
</gene>
<dbReference type="InterPro" id="IPR018973">
    <property type="entry name" value="MZB"/>
</dbReference>
<feature type="domain" description="MrfA-like Zn-binding" evidence="1">
    <location>
        <begin position="501"/>
        <end position="603"/>
    </location>
</feature>
<sequence>MASDIRLGQLIAPFGPGSIYTDKNGTPNIICGLDFWHQRRDEKGNWTVDEAAMRRHVIDEPRLSALLQIPQFRQPPEHCRDDQNPGLSGLEVQTHRFPTWYVDSFSGKMRRFSLDTRKLAPLEKDKKAKWRPVRFISVCNHGHIADFPWKAWCGCTCPGDSGLVLNDSGGPDLGSVKVSCSICKKWKTLAGAMSMERDPGNGKIVKSGLQSAGIGCSGERPWLGLAAQPCQEPPVAVLINQSNIYFGKVLSSIYLPDMSSEQCVTDIQKVLRQNENDLTAIKALLGLHQHSPALGMLREILSPHYPKLPDDALIMQAMDSLSQGTSLVGGGPQPVMAESESQTFRRAEYNVLRNEVGPGVDDELRVIPSRVPLGLKCWFGRINLVERLRETRVFCGFDRLIREREPLASMPVSAMNQLFLHPPAPELQWLPAIKNYGEGIFVELDEGAISNWLAENTEWLAHRLDQAFVARMADEKSLMPPLQSNNVTPQWAARYLLVHSLAHIMINQMVFECGYSSAALKERIFVSSDPEAPMAAFLIYTAAGDSEGSLGGLVRIGRPELFEPMVLRALSRASWCSADPVCSEDLGGTGSRRVNKAACHACVLLPETACETVNSGLDRAMVVGTPEAPHHGFLYHLTNEAMTRASLVGAAGET</sequence>
<organism evidence="2 3">
    <name type="scientific">Pseudomonas putida</name>
    <name type="common">Arthrobacter siderocapsulatus</name>
    <dbReference type="NCBI Taxonomy" id="303"/>
    <lineage>
        <taxon>Bacteria</taxon>
        <taxon>Pseudomonadati</taxon>
        <taxon>Pseudomonadota</taxon>
        <taxon>Gammaproteobacteria</taxon>
        <taxon>Pseudomonadales</taxon>
        <taxon>Pseudomonadaceae</taxon>
        <taxon>Pseudomonas</taxon>
    </lineage>
</organism>